<dbReference type="InterPro" id="IPR050355">
    <property type="entry name" value="RCF1"/>
</dbReference>
<gene>
    <name evidence="8" type="ORF">PUN28_001456</name>
</gene>
<evidence type="ECO:0000256" key="1">
    <source>
        <dbReference type="ARBA" id="ARBA00004325"/>
    </source>
</evidence>
<dbReference type="Proteomes" id="UP001430953">
    <property type="component" value="Unassembled WGS sequence"/>
</dbReference>
<proteinExistence type="predicted"/>
<evidence type="ECO:0000256" key="5">
    <source>
        <dbReference type="ARBA" id="ARBA00023136"/>
    </source>
</evidence>
<sequence>MTKLDDDLDWVKVREDLDGSYLTETIWQKATRKTKENPLVPIGALATTVALSLGVYNFYKGRTEMQQYMMRARVGAQAFTIVAMIAGFILLPKSN</sequence>
<evidence type="ECO:0000256" key="4">
    <source>
        <dbReference type="ARBA" id="ARBA00023128"/>
    </source>
</evidence>
<feature type="transmembrane region" description="Helical" evidence="6">
    <location>
        <begin position="39"/>
        <end position="59"/>
    </location>
</feature>
<dbReference type="PROSITE" id="PS51503">
    <property type="entry name" value="HIG1"/>
    <property type="match status" value="1"/>
</dbReference>
<dbReference type="GO" id="GO:0097250">
    <property type="term" value="P:mitochondrial respirasome assembly"/>
    <property type="evidence" value="ECO:0007669"/>
    <property type="project" value="TreeGrafter"/>
</dbReference>
<keyword evidence="2 6" id="KW-0812">Transmembrane</keyword>
<dbReference type="EMBL" id="JADYXP020000001">
    <property type="protein sequence ID" value="KAL0134675.1"/>
    <property type="molecule type" value="Genomic_DNA"/>
</dbReference>
<dbReference type="AlphaFoldDB" id="A0AAW2H523"/>
<keyword evidence="4" id="KW-0496">Mitochondrion</keyword>
<evidence type="ECO:0000256" key="2">
    <source>
        <dbReference type="ARBA" id="ARBA00022692"/>
    </source>
</evidence>
<dbReference type="PANTHER" id="PTHR12297:SF3">
    <property type="entry name" value="HIG1 DOMAIN FAMILY MEMBER 1A"/>
    <property type="match status" value="1"/>
</dbReference>
<keyword evidence="5 6" id="KW-0472">Membrane</keyword>
<feature type="domain" description="HIG1" evidence="7">
    <location>
        <begin position="11"/>
        <end position="95"/>
    </location>
</feature>
<evidence type="ECO:0000313" key="8">
    <source>
        <dbReference type="EMBL" id="KAL0134675.1"/>
    </source>
</evidence>
<dbReference type="InterPro" id="IPR007667">
    <property type="entry name" value="Hypoxia_induced_domain"/>
</dbReference>
<dbReference type="Gene3D" id="6.10.140.1320">
    <property type="match status" value="1"/>
</dbReference>
<keyword evidence="3 6" id="KW-1133">Transmembrane helix</keyword>
<evidence type="ECO:0000256" key="6">
    <source>
        <dbReference type="SAM" id="Phobius"/>
    </source>
</evidence>
<name>A0AAW2H523_9HYME</name>
<reference evidence="8 9" key="1">
    <citation type="submission" date="2023-03" db="EMBL/GenBank/DDBJ databases">
        <title>High recombination rates correlate with genetic variation in Cardiocondyla obscurior ants.</title>
        <authorList>
            <person name="Errbii M."/>
        </authorList>
    </citation>
    <scope>NUCLEOTIDE SEQUENCE [LARGE SCALE GENOMIC DNA]</scope>
    <source>
        <strain evidence="8">Alpha-2009</strain>
        <tissue evidence="8">Whole body</tissue>
    </source>
</reference>
<comment type="caution">
    <text evidence="8">The sequence shown here is derived from an EMBL/GenBank/DDBJ whole genome shotgun (WGS) entry which is preliminary data.</text>
</comment>
<accession>A0AAW2H523</accession>
<feature type="transmembrane region" description="Helical" evidence="6">
    <location>
        <begin position="71"/>
        <end position="91"/>
    </location>
</feature>
<evidence type="ECO:0000259" key="7">
    <source>
        <dbReference type="PROSITE" id="PS51503"/>
    </source>
</evidence>
<dbReference type="GO" id="GO:0031966">
    <property type="term" value="C:mitochondrial membrane"/>
    <property type="evidence" value="ECO:0007669"/>
    <property type="project" value="UniProtKB-SubCell"/>
</dbReference>
<protein>
    <recommendedName>
        <fullName evidence="7">HIG1 domain-containing protein</fullName>
    </recommendedName>
</protein>
<keyword evidence="9" id="KW-1185">Reference proteome</keyword>
<evidence type="ECO:0000313" key="9">
    <source>
        <dbReference type="Proteomes" id="UP001430953"/>
    </source>
</evidence>
<evidence type="ECO:0000256" key="3">
    <source>
        <dbReference type="ARBA" id="ARBA00022989"/>
    </source>
</evidence>
<comment type="subcellular location">
    <subcellularLocation>
        <location evidence="1">Mitochondrion membrane</location>
    </subcellularLocation>
</comment>
<organism evidence="8 9">
    <name type="scientific">Cardiocondyla obscurior</name>
    <dbReference type="NCBI Taxonomy" id="286306"/>
    <lineage>
        <taxon>Eukaryota</taxon>
        <taxon>Metazoa</taxon>
        <taxon>Ecdysozoa</taxon>
        <taxon>Arthropoda</taxon>
        <taxon>Hexapoda</taxon>
        <taxon>Insecta</taxon>
        <taxon>Pterygota</taxon>
        <taxon>Neoptera</taxon>
        <taxon>Endopterygota</taxon>
        <taxon>Hymenoptera</taxon>
        <taxon>Apocrita</taxon>
        <taxon>Aculeata</taxon>
        <taxon>Formicoidea</taxon>
        <taxon>Formicidae</taxon>
        <taxon>Myrmicinae</taxon>
        <taxon>Cardiocondyla</taxon>
    </lineage>
</organism>
<dbReference type="Pfam" id="PF04588">
    <property type="entry name" value="HIG_1_N"/>
    <property type="match status" value="1"/>
</dbReference>
<dbReference type="PANTHER" id="PTHR12297">
    <property type="entry name" value="HYPOXIA-INDUCBILE GENE 1 HIG1 -RELATED"/>
    <property type="match status" value="1"/>
</dbReference>